<protein>
    <recommendedName>
        <fullName evidence="1">KIB1-4 beta-propeller domain-containing protein</fullName>
    </recommendedName>
</protein>
<dbReference type="PANTHER" id="PTHR33110">
    <property type="entry name" value="F-BOX/KELCH-REPEAT PROTEIN-RELATED"/>
    <property type="match status" value="1"/>
</dbReference>
<organism evidence="2">
    <name type="scientific">Triticum aestivum</name>
    <name type="common">Wheat</name>
    <dbReference type="NCBI Taxonomy" id="4565"/>
    <lineage>
        <taxon>Eukaryota</taxon>
        <taxon>Viridiplantae</taxon>
        <taxon>Streptophyta</taxon>
        <taxon>Embryophyta</taxon>
        <taxon>Tracheophyta</taxon>
        <taxon>Spermatophyta</taxon>
        <taxon>Magnoliopsida</taxon>
        <taxon>Liliopsida</taxon>
        <taxon>Poales</taxon>
        <taxon>Poaceae</taxon>
        <taxon>BOP clade</taxon>
        <taxon>Pooideae</taxon>
        <taxon>Triticodae</taxon>
        <taxon>Triticeae</taxon>
        <taxon>Triticinae</taxon>
        <taxon>Triticum</taxon>
    </lineage>
</organism>
<sequence length="424" mass="48730">MRKTRWPDLPADLLREISSRLRATADFVYFHAVCKLWRHSHEATMTAATITTDHFHLLPWPLSPYKDDDSLEYRRLFSEAGYRTPPPISGTGMNWLASNDDTTVRYFTVSPSIRPRTLYDPLFEGALSHLPLFPQGFQLGENPSGIVYSDGTILLYSKHNMIDEYVSEFRVALLCPGDDQWTVIQRNLEETFQGEFCIAYFSGNILVAVNDILWYALMKSTTATSKEDVLVHRPWSLPDDLYDYDYNYVLQSRGELLWVTVHITTNYRGKQLCRGLVHGVLMFIHSLEQVDEERESLRWVRKEGKSLADRVLFLGWPNSFAVEASLLGVNGGLAYFVFSDDKDSYPSPERHGLFRYNLKNMTAQGWDNEMCTWLNPQLAITPIPHGPATTRSNSMIHIQRYYGPCFRVLVRNLPISAKSSQLLH</sequence>
<dbReference type="PANTHER" id="PTHR33110:SF129">
    <property type="entry name" value="DUF295 DOMAIN-CONTAINING PROTEIN"/>
    <property type="match status" value="1"/>
</dbReference>
<dbReference type="AlphaFoldDB" id="A0A3B6H7S8"/>
<dbReference type="OrthoDB" id="694831at2759"/>
<dbReference type="SUPFAM" id="SSF81383">
    <property type="entry name" value="F-box domain"/>
    <property type="match status" value="1"/>
</dbReference>
<reference evidence="2" key="1">
    <citation type="submission" date="2018-08" db="EMBL/GenBank/DDBJ databases">
        <authorList>
            <person name="Rossello M."/>
        </authorList>
    </citation>
    <scope>NUCLEOTIDE SEQUENCE [LARGE SCALE GENOMIC DNA]</scope>
    <source>
        <strain evidence="2">cv. Chinese Spring</strain>
    </source>
</reference>
<dbReference type="InterPro" id="IPR036047">
    <property type="entry name" value="F-box-like_dom_sf"/>
</dbReference>
<feature type="domain" description="KIB1-4 beta-propeller" evidence="1">
    <location>
        <begin position="91"/>
        <end position="356"/>
    </location>
</feature>
<dbReference type="STRING" id="4565.A0A3B6H7S8"/>
<dbReference type="EnsemblPlants" id="TraesCS3D02G545400.1">
    <property type="protein sequence ID" value="TraesCS3D02G545400.1.cds1"/>
    <property type="gene ID" value="TraesCS3D02G545400"/>
</dbReference>
<dbReference type="Gramene" id="TraesLDM3D03G02003260.1">
    <property type="protein sequence ID" value="TraesLDM3D03G02003260.1.CDS1"/>
    <property type="gene ID" value="TraesLDM3D03G02003260"/>
</dbReference>
<evidence type="ECO:0000313" key="3">
    <source>
        <dbReference type="Proteomes" id="UP000019116"/>
    </source>
</evidence>
<proteinExistence type="predicted"/>
<dbReference type="Gramene" id="TraesCS3D02G545400.1">
    <property type="protein sequence ID" value="TraesCS3D02G545400.1.cds1"/>
    <property type="gene ID" value="TraesCS3D02G545400"/>
</dbReference>
<reference evidence="2" key="2">
    <citation type="submission" date="2018-10" db="UniProtKB">
        <authorList>
            <consortium name="EnsemblPlants"/>
        </authorList>
    </citation>
    <scope>IDENTIFICATION</scope>
</reference>
<dbReference type="Gramene" id="TraesCS3D03G1195800.1">
    <property type="protein sequence ID" value="TraesCS3D03G1195800.1.CDS1"/>
    <property type="gene ID" value="TraesCS3D03G1195800"/>
</dbReference>
<name>A0A3B6H7S8_WHEAT</name>
<evidence type="ECO:0000313" key="2">
    <source>
        <dbReference type="EnsemblPlants" id="TraesCS3D02G545400.1.cds1"/>
    </source>
</evidence>
<dbReference type="Gramene" id="TraesMAC3D03G01998690.1">
    <property type="protein sequence ID" value="TraesMAC3D03G01998690.1.CDS1"/>
    <property type="gene ID" value="TraesMAC3D03G01998690"/>
</dbReference>
<keyword evidence="3" id="KW-1185">Reference proteome</keyword>
<evidence type="ECO:0000259" key="1">
    <source>
        <dbReference type="Pfam" id="PF03478"/>
    </source>
</evidence>
<accession>A0A3B6H7S8</accession>
<dbReference type="Proteomes" id="UP000019116">
    <property type="component" value="Chromosome 3D"/>
</dbReference>
<dbReference type="InterPro" id="IPR005174">
    <property type="entry name" value="KIB1-4_b-propeller"/>
</dbReference>
<dbReference type="Pfam" id="PF03478">
    <property type="entry name" value="Beta-prop_KIB1-4"/>
    <property type="match status" value="1"/>
</dbReference>
<dbReference type="Gramene" id="TraesJUL3D03G02022050.1">
    <property type="protein sequence ID" value="TraesJUL3D03G02022050.1.CDS1"/>
    <property type="gene ID" value="TraesJUL3D03G02022050"/>
</dbReference>